<evidence type="ECO:0000313" key="1">
    <source>
        <dbReference type="EMBL" id="KOM47411.1"/>
    </source>
</evidence>
<proteinExistence type="predicted"/>
<reference evidence="2" key="1">
    <citation type="journal article" date="2015" name="Proc. Natl. Acad. Sci. U.S.A.">
        <title>Genome sequencing of adzuki bean (Vigna angularis) provides insight into high starch and low fat accumulation and domestication.</title>
        <authorList>
            <person name="Yang K."/>
            <person name="Tian Z."/>
            <person name="Chen C."/>
            <person name="Luo L."/>
            <person name="Zhao B."/>
            <person name="Wang Z."/>
            <person name="Yu L."/>
            <person name="Li Y."/>
            <person name="Sun Y."/>
            <person name="Li W."/>
            <person name="Chen Y."/>
            <person name="Li Y."/>
            <person name="Zhang Y."/>
            <person name="Ai D."/>
            <person name="Zhao J."/>
            <person name="Shang C."/>
            <person name="Ma Y."/>
            <person name="Wu B."/>
            <person name="Wang M."/>
            <person name="Gao L."/>
            <person name="Sun D."/>
            <person name="Zhang P."/>
            <person name="Guo F."/>
            <person name="Wang W."/>
            <person name="Li Y."/>
            <person name="Wang J."/>
            <person name="Varshney R.K."/>
            <person name="Wang J."/>
            <person name="Ling H.Q."/>
            <person name="Wan P."/>
        </authorList>
    </citation>
    <scope>NUCLEOTIDE SEQUENCE</scope>
    <source>
        <strain evidence="2">cv. Jingnong 6</strain>
    </source>
</reference>
<protein>
    <submittedName>
        <fullName evidence="1">Uncharacterized protein</fullName>
    </submittedName>
</protein>
<dbReference type="EMBL" id="CM003377">
    <property type="protein sequence ID" value="KOM47411.1"/>
    <property type="molecule type" value="Genomic_DNA"/>
</dbReference>
<dbReference type="AlphaFoldDB" id="A0A0L9UXF6"/>
<dbReference type="Gramene" id="KOM47411">
    <property type="protein sequence ID" value="KOM47411"/>
    <property type="gene ID" value="LR48_Vigan07g111500"/>
</dbReference>
<name>A0A0L9UXF6_PHAAN</name>
<gene>
    <name evidence="1" type="ORF">LR48_Vigan07g111500</name>
</gene>
<organism evidence="1 2">
    <name type="scientific">Phaseolus angularis</name>
    <name type="common">Azuki bean</name>
    <name type="synonym">Vigna angularis</name>
    <dbReference type="NCBI Taxonomy" id="3914"/>
    <lineage>
        <taxon>Eukaryota</taxon>
        <taxon>Viridiplantae</taxon>
        <taxon>Streptophyta</taxon>
        <taxon>Embryophyta</taxon>
        <taxon>Tracheophyta</taxon>
        <taxon>Spermatophyta</taxon>
        <taxon>Magnoliopsida</taxon>
        <taxon>eudicotyledons</taxon>
        <taxon>Gunneridae</taxon>
        <taxon>Pentapetalae</taxon>
        <taxon>rosids</taxon>
        <taxon>fabids</taxon>
        <taxon>Fabales</taxon>
        <taxon>Fabaceae</taxon>
        <taxon>Papilionoideae</taxon>
        <taxon>50 kb inversion clade</taxon>
        <taxon>NPAAA clade</taxon>
        <taxon>indigoferoid/millettioid clade</taxon>
        <taxon>Phaseoleae</taxon>
        <taxon>Vigna</taxon>
    </lineage>
</organism>
<dbReference type="Proteomes" id="UP000053144">
    <property type="component" value="Chromosome 7"/>
</dbReference>
<accession>A0A0L9UXF6</accession>
<sequence>MEENSNWMKRHFRPTLAGNCQWSNTVHTSNKARGAHVKEASKAAAGTRERLAGGFTRIEAQGPWGAGWNEVLRPAKWSREHGGYGGFTSSLGRCTRRLGVSRPDFGSTQQHMGERLVAWTTPRIHRGELTVQQQRVGPSSSESSACFHTEAAHTHILERPEVAALARSGPVMGKCIPRENILNDI</sequence>
<evidence type="ECO:0000313" key="2">
    <source>
        <dbReference type="Proteomes" id="UP000053144"/>
    </source>
</evidence>